<dbReference type="EMBL" id="ADKX01000033">
    <property type="protein sequence ID" value="EFW04761.1"/>
    <property type="molecule type" value="Genomic_DNA"/>
</dbReference>
<keyword evidence="3 13" id="KW-1003">Cell membrane</keyword>
<dbReference type="RefSeq" id="WP_008788987.1">
    <property type="nucleotide sequence ID" value="NZ_AKCB01000001.1"/>
</dbReference>
<keyword evidence="8 13" id="KW-0406">Ion transport</keyword>
<evidence type="ECO:0000256" key="12">
    <source>
        <dbReference type="ARBA" id="ARBA00037847"/>
    </source>
</evidence>
<keyword evidence="7 13" id="KW-1133">Transmembrane helix</keyword>
<comment type="function">
    <text evidence="13">Component of the F(0) channel, it forms part of the peripheral stalk, linking F(1) to F(0).</text>
</comment>
<evidence type="ECO:0000256" key="3">
    <source>
        <dbReference type="ARBA" id="ARBA00022475"/>
    </source>
</evidence>
<evidence type="ECO:0000256" key="4">
    <source>
        <dbReference type="ARBA" id="ARBA00022547"/>
    </source>
</evidence>
<evidence type="ECO:0000256" key="11">
    <source>
        <dbReference type="ARBA" id="ARBA00025198"/>
    </source>
</evidence>
<comment type="similarity">
    <text evidence="1 13 14">Belongs to the ATPase B chain family.</text>
</comment>
<evidence type="ECO:0000256" key="14">
    <source>
        <dbReference type="RuleBase" id="RU003848"/>
    </source>
</evidence>
<dbReference type="eggNOG" id="COG0711">
    <property type="taxonomic scope" value="Bacteria"/>
</dbReference>
<dbReference type="AlphaFoldDB" id="E7GAU5"/>
<keyword evidence="5 13" id="KW-0812">Transmembrane</keyword>
<dbReference type="GeneID" id="78229832"/>
<feature type="coiled-coil region" evidence="15">
    <location>
        <begin position="101"/>
        <end position="132"/>
    </location>
</feature>
<dbReference type="InterPro" id="IPR005864">
    <property type="entry name" value="ATP_synth_F0_bsu_bac"/>
</dbReference>
<comment type="caution">
    <text evidence="16">The sequence shown here is derived from an EMBL/GenBank/DDBJ whole genome shotgun (WGS) entry which is preliminary data.</text>
</comment>
<evidence type="ECO:0000256" key="6">
    <source>
        <dbReference type="ARBA" id="ARBA00022781"/>
    </source>
</evidence>
<dbReference type="GO" id="GO:0046961">
    <property type="term" value="F:proton-transporting ATPase activity, rotational mechanism"/>
    <property type="evidence" value="ECO:0007669"/>
    <property type="project" value="TreeGrafter"/>
</dbReference>
<evidence type="ECO:0000256" key="13">
    <source>
        <dbReference type="HAMAP-Rule" id="MF_01398"/>
    </source>
</evidence>
<evidence type="ECO:0000256" key="2">
    <source>
        <dbReference type="ARBA" id="ARBA00022448"/>
    </source>
</evidence>
<gene>
    <name evidence="13" type="primary">atpF</name>
    <name evidence="16" type="ORF">HMPREF9488_01885</name>
</gene>
<name>E7GAU5_9FIRM</name>
<evidence type="ECO:0000313" key="16">
    <source>
        <dbReference type="EMBL" id="EFW04761.1"/>
    </source>
</evidence>
<dbReference type="GO" id="GO:0046933">
    <property type="term" value="F:proton-transporting ATP synthase activity, rotational mechanism"/>
    <property type="evidence" value="ECO:0007669"/>
    <property type="project" value="UniProtKB-UniRule"/>
</dbReference>
<evidence type="ECO:0000256" key="5">
    <source>
        <dbReference type="ARBA" id="ARBA00022692"/>
    </source>
</evidence>
<evidence type="ECO:0000256" key="1">
    <source>
        <dbReference type="ARBA" id="ARBA00005513"/>
    </source>
</evidence>
<dbReference type="NCBIfam" id="TIGR01144">
    <property type="entry name" value="ATP_synt_b"/>
    <property type="match status" value="1"/>
</dbReference>
<dbReference type="Pfam" id="PF00430">
    <property type="entry name" value="ATP-synt_B"/>
    <property type="match status" value="1"/>
</dbReference>
<keyword evidence="9 13" id="KW-0472">Membrane</keyword>
<accession>E7GAU5</accession>
<dbReference type="HOGENOM" id="CLU_079215_4_0_9"/>
<feature type="transmembrane region" description="Helical" evidence="13">
    <location>
        <begin position="12"/>
        <end position="30"/>
    </location>
</feature>
<keyword evidence="2 13" id="KW-0813">Transport</keyword>
<evidence type="ECO:0000256" key="15">
    <source>
        <dbReference type="SAM" id="Coils"/>
    </source>
</evidence>
<keyword evidence="15" id="KW-0175">Coiled coil</keyword>
<evidence type="ECO:0000256" key="9">
    <source>
        <dbReference type="ARBA" id="ARBA00023136"/>
    </source>
</evidence>
<evidence type="ECO:0000256" key="8">
    <source>
        <dbReference type="ARBA" id="ARBA00023065"/>
    </source>
</evidence>
<comment type="subunit">
    <text evidence="13">F-type ATPases have 2 components, F(1) - the catalytic core - and F(0) - the membrane proton channel. F(1) has five subunits: alpha(3), beta(3), gamma(1), delta(1), epsilon(1). F(0) has three main subunits: a(1), b(2) and c(10-14). The alpha and beta chains form an alternating ring which encloses part of the gamma chain. F(1) is attached to F(0) by a central stalk formed by the gamma and epsilon chains, while a peripheral stalk is formed by the delta and b chains.</text>
</comment>
<protein>
    <recommendedName>
        <fullName evidence="13">ATP synthase subunit b</fullName>
    </recommendedName>
    <alternativeName>
        <fullName evidence="13">ATP synthase F(0) sector subunit b</fullName>
    </alternativeName>
    <alternativeName>
        <fullName evidence="13">ATPase subunit I</fullName>
    </alternativeName>
    <alternativeName>
        <fullName evidence="13">F-type ATPase subunit b</fullName>
        <shortName evidence="13">F-ATPase subunit b</shortName>
    </alternativeName>
</protein>
<dbReference type="GO" id="GO:0045259">
    <property type="term" value="C:proton-transporting ATP synthase complex"/>
    <property type="evidence" value="ECO:0007669"/>
    <property type="project" value="UniProtKB-KW"/>
</dbReference>
<comment type="function">
    <text evidence="11 13">F(1)F(0) ATP synthase produces ATP from ADP in the presence of a proton or sodium gradient. F-type ATPases consist of two structural domains, F(1) containing the extramembraneous catalytic core and F(0) containing the membrane proton channel, linked together by a central stalk and a peripheral stalk. During catalysis, ATP synthesis in the catalytic domain of F(1) is coupled via a rotary mechanism of the central stalk subunits to proton translocation.</text>
</comment>
<dbReference type="Proteomes" id="UP000003157">
    <property type="component" value="Unassembled WGS sequence"/>
</dbReference>
<dbReference type="PANTHER" id="PTHR33445:SF1">
    <property type="entry name" value="ATP SYNTHASE SUBUNIT B"/>
    <property type="match status" value="1"/>
</dbReference>
<dbReference type="PANTHER" id="PTHR33445">
    <property type="entry name" value="ATP SYNTHASE SUBUNIT B', CHLOROPLASTIC"/>
    <property type="match status" value="1"/>
</dbReference>
<keyword evidence="4 13" id="KW-0138">CF(0)</keyword>
<keyword evidence="6 13" id="KW-0375">Hydrogen ion transport</keyword>
<dbReference type="STRING" id="100884.GCA_000269565_01982"/>
<evidence type="ECO:0000313" key="17">
    <source>
        <dbReference type="Proteomes" id="UP000003157"/>
    </source>
</evidence>
<sequence>MNIDIAGKLFPNITTVIIQLCSTGIMLFFFKKFLWTPMQAYFEKRANFIESTINEAKEMNEKAKTFMVESEEQARESAKEYRGIVERAKADALKVRDDIVADAKKEASNKLKQAEREIEAEKQQAKEEMKEEMVGIAIEVAAKVLSKEMNSKENQQMVEDFVEKVVN</sequence>
<dbReference type="GO" id="GO:0005886">
    <property type="term" value="C:plasma membrane"/>
    <property type="evidence" value="ECO:0007669"/>
    <property type="project" value="UniProtKB-SubCell"/>
</dbReference>
<dbReference type="GO" id="GO:0012505">
    <property type="term" value="C:endomembrane system"/>
    <property type="evidence" value="ECO:0007669"/>
    <property type="project" value="UniProtKB-SubCell"/>
</dbReference>
<comment type="subcellular location">
    <subcellularLocation>
        <location evidence="13">Cell membrane</location>
        <topology evidence="13">Single-pass membrane protein</topology>
    </subcellularLocation>
    <subcellularLocation>
        <location evidence="12">Endomembrane system</location>
        <topology evidence="12">Single-pass membrane protein</topology>
    </subcellularLocation>
</comment>
<evidence type="ECO:0000256" key="10">
    <source>
        <dbReference type="ARBA" id="ARBA00023310"/>
    </source>
</evidence>
<dbReference type="InterPro" id="IPR002146">
    <property type="entry name" value="ATP_synth_b/b'su_bac/chlpt"/>
</dbReference>
<keyword evidence="17" id="KW-1185">Reference proteome</keyword>
<dbReference type="CDD" id="cd06503">
    <property type="entry name" value="ATP-synt_Fo_b"/>
    <property type="match status" value="1"/>
</dbReference>
<reference evidence="16 17" key="1">
    <citation type="submission" date="2010-12" db="EMBL/GenBank/DDBJ databases">
        <title>The Genome Sequence of Coprobacillus sp. strain 29_1.</title>
        <authorList>
            <consortium name="The Broad Institute Genome Sequencing Platform"/>
            <person name="Earl A."/>
            <person name="Ward D."/>
            <person name="Feldgarden M."/>
            <person name="Gevers D."/>
            <person name="Daigneault M."/>
            <person name="Sibley C.D."/>
            <person name="White A."/>
            <person name="Strauss J."/>
            <person name="Allen-Vercoe E."/>
            <person name="Young S.K."/>
            <person name="Zeng Q."/>
            <person name="Gargeya S."/>
            <person name="Fitzgerald M."/>
            <person name="Haas B."/>
            <person name="Abouelleil A."/>
            <person name="Alvarado L."/>
            <person name="Arachchi H.M."/>
            <person name="Berlin A."/>
            <person name="Brown A."/>
            <person name="Chapman S.B."/>
            <person name="Chen Z."/>
            <person name="Dunbar C."/>
            <person name="Freedman E."/>
            <person name="Gearin G."/>
            <person name="Gellesch M."/>
            <person name="Goldberg J."/>
            <person name="Griggs A."/>
            <person name="Gujja S."/>
            <person name="Heilman E."/>
            <person name="Heiman D."/>
            <person name="Howarth C."/>
            <person name="Larson L."/>
            <person name="Lui A."/>
            <person name="MacDonald P.J.P."/>
            <person name="Mehta T."/>
            <person name="Montmayeur A."/>
            <person name="Murphy C."/>
            <person name="Neiman D."/>
            <person name="Pearson M."/>
            <person name="Priest M."/>
            <person name="Roberts A."/>
            <person name="Saif S."/>
            <person name="Shea T."/>
            <person name="Shenoy N."/>
            <person name="Sisk P."/>
            <person name="Stolte C."/>
            <person name="Sykes S."/>
            <person name="White J."/>
            <person name="Yandava C."/>
            <person name="Nusbaum C."/>
            <person name="Birren B."/>
        </authorList>
    </citation>
    <scope>NUCLEOTIDE SEQUENCE [LARGE SCALE GENOMIC DNA]</scope>
    <source>
        <strain evidence="16 17">29_1</strain>
    </source>
</reference>
<proteinExistence type="inferred from homology"/>
<dbReference type="InterPro" id="IPR050059">
    <property type="entry name" value="ATP_synthase_B_chain"/>
</dbReference>
<organism evidence="16 17">
    <name type="scientific">Coprobacillus cateniformis</name>
    <dbReference type="NCBI Taxonomy" id="100884"/>
    <lineage>
        <taxon>Bacteria</taxon>
        <taxon>Bacillati</taxon>
        <taxon>Bacillota</taxon>
        <taxon>Erysipelotrichia</taxon>
        <taxon>Erysipelotrichales</taxon>
        <taxon>Coprobacillaceae</taxon>
        <taxon>Coprobacillus</taxon>
    </lineage>
</organism>
<keyword evidence="10 13" id="KW-0066">ATP synthesis</keyword>
<dbReference type="OrthoDB" id="1653939at2"/>
<dbReference type="HAMAP" id="MF_01398">
    <property type="entry name" value="ATP_synth_b_bprime"/>
    <property type="match status" value="1"/>
</dbReference>
<evidence type="ECO:0000256" key="7">
    <source>
        <dbReference type="ARBA" id="ARBA00022989"/>
    </source>
</evidence>